<evidence type="ECO:0000313" key="2">
    <source>
        <dbReference type="Proteomes" id="UP000305939"/>
    </source>
</evidence>
<sequence>MVYLSLVNARSENFEFDLVILGGGASGLLVIDQLLDDPFFSTWNILLIEKEEKVTDDRTWCYWEAGEGRFDQLLTCEWKKALFKNEVEDKYFDLSPYTYKMLRSSAFYKRVYGRIRESSGVQVLYSEVMSVMDTSGGVEVQLSDRVIAAKKCLSSVRDLRFLKNIKKYPLLQQHFVGWFIEVRSPVFDEKCVTLMDFSVDQKGNTRFMYVLPVSKTEALVEYTLFSADLLEESEYEAEIMKYLDKAGITEYRIVEKEKGNIPMTAYPFHHKNSKNLMYIGTAGGWTKASTGYTFYNAMRKAKALKEFLKSSSDMRKFTNRTRFDLYDRIFLNVLFARNGLGQHLFSRMFIEGNPITMLKFLNNNTAIAEEFDIMAAMPTWLFLKNIIKPTS</sequence>
<dbReference type="EMBL" id="SSMC01000001">
    <property type="protein sequence ID" value="THD69119.1"/>
    <property type="molecule type" value="Genomic_DNA"/>
</dbReference>
<evidence type="ECO:0000313" key="1">
    <source>
        <dbReference type="EMBL" id="THD69119.1"/>
    </source>
</evidence>
<dbReference type="Gene3D" id="3.50.50.60">
    <property type="entry name" value="FAD/NAD(P)-binding domain"/>
    <property type="match status" value="1"/>
</dbReference>
<name>A0A4S3M356_9FLAO</name>
<accession>A0A4S3M356</accession>
<dbReference type="InterPro" id="IPR036188">
    <property type="entry name" value="FAD/NAD-bd_sf"/>
</dbReference>
<protein>
    <submittedName>
        <fullName evidence="1">Lycopene cyclase</fullName>
    </submittedName>
</protein>
<proteinExistence type="predicted"/>
<reference evidence="1 2" key="1">
    <citation type="submission" date="2019-04" db="EMBL/GenBank/DDBJ databases">
        <title>Draft genome sequence of Robertkochia marina CC-AMO-30D.</title>
        <authorList>
            <person name="Hameed A."/>
            <person name="Lin S.-Y."/>
            <person name="Shahina M."/>
            <person name="Lai W.-A."/>
            <person name="Young C.-C."/>
        </authorList>
    </citation>
    <scope>NUCLEOTIDE SEQUENCE [LARGE SCALE GENOMIC DNA]</scope>
    <source>
        <strain evidence="1 2">CC-AMO-30D</strain>
    </source>
</reference>
<dbReference type="Pfam" id="PF05834">
    <property type="entry name" value="Lycopene_cycl"/>
    <property type="match status" value="1"/>
</dbReference>
<organism evidence="1 2">
    <name type="scientific">Robertkochia marina</name>
    <dbReference type="NCBI Taxonomy" id="1227945"/>
    <lineage>
        <taxon>Bacteria</taxon>
        <taxon>Pseudomonadati</taxon>
        <taxon>Bacteroidota</taxon>
        <taxon>Flavobacteriia</taxon>
        <taxon>Flavobacteriales</taxon>
        <taxon>Flavobacteriaceae</taxon>
        <taxon>Robertkochia</taxon>
    </lineage>
</organism>
<dbReference type="Proteomes" id="UP000305939">
    <property type="component" value="Unassembled WGS sequence"/>
</dbReference>
<dbReference type="AlphaFoldDB" id="A0A4S3M356"/>
<gene>
    <name evidence="1" type="ORF">E7Z59_01960</name>
</gene>
<comment type="caution">
    <text evidence="1">The sequence shown here is derived from an EMBL/GenBank/DDBJ whole genome shotgun (WGS) entry which is preliminary data.</text>
</comment>
<dbReference type="OrthoDB" id="24355at2"/>
<dbReference type="SUPFAM" id="SSF51905">
    <property type="entry name" value="FAD/NAD(P)-binding domain"/>
    <property type="match status" value="1"/>
</dbReference>
<keyword evidence="2" id="KW-1185">Reference proteome</keyword>